<keyword evidence="2" id="KW-1185">Reference proteome</keyword>
<dbReference type="Proteomes" id="UP000095287">
    <property type="component" value="Unplaced"/>
</dbReference>
<proteinExistence type="predicted"/>
<dbReference type="AlphaFoldDB" id="A0A1I7YYN7"/>
<keyword evidence="1" id="KW-0472">Membrane</keyword>
<feature type="transmembrane region" description="Helical" evidence="1">
    <location>
        <begin position="75"/>
        <end position="94"/>
    </location>
</feature>
<dbReference type="WBParaSite" id="L893_g21168.t1">
    <property type="protein sequence ID" value="L893_g21168.t1"/>
    <property type="gene ID" value="L893_g21168"/>
</dbReference>
<sequence length="97" mass="10821">MVSDAKVQHSESIRVFLSGPNGRSGATLSSVLGIAEEKVPGKACVFSSLLFPLISDVWVEGCRKRLHVLNMEALFLYRLWLILNGIRFFTIRGAKDR</sequence>
<organism evidence="2 3">
    <name type="scientific">Steinernema glaseri</name>
    <dbReference type="NCBI Taxonomy" id="37863"/>
    <lineage>
        <taxon>Eukaryota</taxon>
        <taxon>Metazoa</taxon>
        <taxon>Ecdysozoa</taxon>
        <taxon>Nematoda</taxon>
        <taxon>Chromadorea</taxon>
        <taxon>Rhabditida</taxon>
        <taxon>Tylenchina</taxon>
        <taxon>Panagrolaimomorpha</taxon>
        <taxon>Strongyloidoidea</taxon>
        <taxon>Steinernematidae</taxon>
        <taxon>Steinernema</taxon>
    </lineage>
</organism>
<evidence type="ECO:0000256" key="1">
    <source>
        <dbReference type="SAM" id="Phobius"/>
    </source>
</evidence>
<protein>
    <submittedName>
        <fullName evidence="3">HTH_48 domain-containing protein</fullName>
    </submittedName>
</protein>
<keyword evidence="1" id="KW-1133">Transmembrane helix</keyword>
<accession>A0A1I7YYN7</accession>
<evidence type="ECO:0000313" key="3">
    <source>
        <dbReference type="WBParaSite" id="L893_g21168.t1"/>
    </source>
</evidence>
<name>A0A1I7YYN7_9BILA</name>
<keyword evidence="1" id="KW-0812">Transmembrane</keyword>
<reference evidence="3" key="1">
    <citation type="submission" date="2016-11" db="UniProtKB">
        <authorList>
            <consortium name="WormBaseParasite"/>
        </authorList>
    </citation>
    <scope>IDENTIFICATION</scope>
</reference>
<evidence type="ECO:0000313" key="2">
    <source>
        <dbReference type="Proteomes" id="UP000095287"/>
    </source>
</evidence>